<organism evidence="3 4">
    <name type="scientific">Autumnicola lenta</name>
    <dbReference type="NCBI Taxonomy" id="3075593"/>
    <lineage>
        <taxon>Bacteria</taxon>
        <taxon>Pseudomonadati</taxon>
        <taxon>Bacteroidota</taxon>
        <taxon>Flavobacteriia</taxon>
        <taxon>Flavobacteriales</taxon>
        <taxon>Flavobacteriaceae</taxon>
        <taxon>Autumnicola</taxon>
    </lineage>
</organism>
<feature type="domain" description="Xylose isomerase-like TIM barrel" evidence="2">
    <location>
        <begin position="89"/>
        <end position="279"/>
    </location>
</feature>
<dbReference type="PANTHER" id="PTHR43489">
    <property type="entry name" value="ISOMERASE"/>
    <property type="match status" value="1"/>
</dbReference>
<accession>A0ABU3CI00</accession>
<proteinExistence type="predicted"/>
<evidence type="ECO:0000313" key="4">
    <source>
        <dbReference type="Proteomes" id="UP001245285"/>
    </source>
</evidence>
<dbReference type="InterPro" id="IPR013022">
    <property type="entry name" value="Xyl_isomerase-like_TIM-brl"/>
</dbReference>
<evidence type="ECO:0000259" key="2">
    <source>
        <dbReference type="Pfam" id="PF01261"/>
    </source>
</evidence>
<dbReference type="PANTHER" id="PTHR43489:SF3">
    <property type="entry name" value="XYLOSE ISOMERASE DOMAIN PROTEIN TIM BARREL"/>
    <property type="match status" value="1"/>
</dbReference>
<keyword evidence="4" id="KW-1185">Reference proteome</keyword>
<sequence>MKNKFNRREVIKNLALGTGALSLGGVSSAFNMPESPAKEDLNSSRLKGNINHSVCRWCFGDIPLDKFARESAELGLKAIDLLKPSEWATVEKYGLTCSMATDDFANIGEGFNDPKNHKKLQLAYKPLIDKASEHGIKNVICFSGNKRQLSKEEGLENCAVGLTPLLKYAEEREVNLVMELLNSKVNHPDYQCDHTSWGAALCEKMGLSNFKLLYDIYHMQIMEGDIIRTIHNNHQYINHYHTAGNPGRNEINETQELYYPAIVRAILETGFDGYLAQEFVPTYEDKMAALKEAVLICDV</sequence>
<comment type="caution">
    <text evidence="3">The sequence shown here is derived from an EMBL/GenBank/DDBJ whole genome shotgun (WGS) entry which is preliminary data.</text>
</comment>
<evidence type="ECO:0000313" key="3">
    <source>
        <dbReference type="EMBL" id="MDT0645980.1"/>
    </source>
</evidence>
<keyword evidence="1" id="KW-0413">Isomerase</keyword>
<dbReference type="EMBL" id="JAVRHO010000005">
    <property type="protein sequence ID" value="MDT0645980.1"/>
    <property type="molecule type" value="Genomic_DNA"/>
</dbReference>
<dbReference type="PROSITE" id="PS51318">
    <property type="entry name" value="TAT"/>
    <property type="match status" value="1"/>
</dbReference>
<dbReference type="Proteomes" id="UP001245285">
    <property type="component" value="Unassembled WGS sequence"/>
</dbReference>
<dbReference type="Pfam" id="PF01261">
    <property type="entry name" value="AP_endonuc_2"/>
    <property type="match status" value="1"/>
</dbReference>
<reference evidence="3 4" key="1">
    <citation type="submission" date="2023-09" db="EMBL/GenBank/DDBJ databases">
        <authorList>
            <person name="Rey-Velasco X."/>
        </authorList>
    </citation>
    <scope>NUCLEOTIDE SEQUENCE [LARGE SCALE GENOMIC DNA]</scope>
    <source>
        <strain evidence="3 4">F260</strain>
    </source>
</reference>
<dbReference type="InterPro" id="IPR006311">
    <property type="entry name" value="TAT_signal"/>
</dbReference>
<dbReference type="InterPro" id="IPR036237">
    <property type="entry name" value="Xyl_isomerase-like_sf"/>
</dbReference>
<evidence type="ECO:0000256" key="1">
    <source>
        <dbReference type="ARBA" id="ARBA00023235"/>
    </source>
</evidence>
<gene>
    <name evidence="3" type="ORF">RM545_04700</name>
</gene>
<dbReference type="Gene3D" id="3.20.20.150">
    <property type="entry name" value="Divalent-metal-dependent TIM barrel enzymes"/>
    <property type="match status" value="1"/>
</dbReference>
<protein>
    <submittedName>
        <fullName evidence="3">TIM barrel protein</fullName>
    </submittedName>
</protein>
<dbReference type="InterPro" id="IPR050417">
    <property type="entry name" value="Sugar_Epim/Isomerase"/>
</dbReference>
<dbReference type="RefSeq" id="WP_311494167.1">
    <property type="nucleotide sequence ID" value="NZ_JAVRHO010000005.1"/>
</dbReference>
<dbReference type="SUPFAM" id="SSF51658">
    <property type="entry name" value="Xylose isomerase-like"/>
    <property type="match status" value="1"/>
</dbReference>
<name>A0ABU3CI00_9FLAO</name>